<evidence type="ECO:0000313" key="8">
    <source>
        <dbReference type="EMBL" id="CAD8458173.1"/>
    </source>
</evidence>
<evidence type="ECO:0000256" key="6">
    <source>
        <dbReference type="SAM" id="MobiDB-lite"/>
    </source>
</evidence>
<evidence type="ECO:0000256" key="3">
    <source>
        <dbReference type="ARBA" id="ARBA00023134"/>
    </source>
</evidence>
<feature type="domain" description="CP-type G" evidence="7">
    <location>
        <begin position="210"/>
        <end position="372"/>
    </location>
</feature>
<gene>
    <name evidence="8" type="ORF">LAMO00422_LOCUS17124</name>
</gene>
<feature type="compositionally biased region" description="Acidic residues" evidence="6">
    <location>
        <begin position="524"/>
        <end position="546"/>
    </location>
</feature>
<evidence type="ECO:0000256" key="4">
    <source>
        <dbReference type="ARBA" id="ARBA00023242"/>
    </source>
</evidence>
<dbReference type="GO" id="GO:0005730">
    <property type="term" value="C:nucleolus"/>
    <property type="evidence" value="ECO:0007669"/>
    <property type="project" value="UniProtKB-SubCell"/>
</dbReference>
<dbReference type="Gene3D" id="3.40.50.300">
    <property type="entry name" value="P-loop containing nucleotide triphosphate hydrolases"/>
    <property type="match status" value="1"/>
</dbReference>
<dbReference type="GO" id="GO:0005525">
    <property type="term" value="F:GTP binding"/>
    <property type="evidence" value="ECO:0007669"/>
    <property type="project" value="UniProtKB-KW"/>
</dbReference>
<feature type="compositionally biased region" description="Basic residues" evidence="6">
    <location>
        <begin position="550"/>
        <end position="562"/>
    </location>
</feature>
<comment type="similarity">
    <text evidence="5">Belongs to the TRAFAC class YlqF/YawG GTPase family. NOG2 subfamily.</text>
</comment>
<dbReference type="InterPro" id="IPR012971">
    <property type="entry name" value="NOG2_N_dom"/>
</dbReference>
<protein>
    <recommendedName>
        <fullName evidence="5">Nucleolar GTP-binding protein 2</fullName>
    </recommendedName>
</protein>
<dbReference type="Pfam" id="PF08153">
    <property type="entry name" value="NGP1NT"/>
    <property type="match status" value="1"/>
</dbReference>
<feature type="compositionally biased region" description="Basic and acidic residues" evidence="6">
    <location>
        <begin position="563"/>
        <end position="573"/>
    </location>
</feature>
<dbReference type="Pfam" id="PF01926">
    <property type="entry name" value="MMR_HSR1"/>
    <property type="match status" value="1"/>
</dbReference>
<keyword evidence="3 5" id="KW-0342">GTP-binding</keyword>
<dbReference type="PRINTS" id="PR00326">
    <property type="entry name" value="GTP1OBG"/>
</dbReference>
<dbReference type="InterPro" id="IPR050755">
    <property type="entry name" value="TRAFAC_YlqF/YawG_RiboMat"/>
</dbReference>
<feature type="region of interest" description="Disordered" evidence="6">
    <location>
        <begin position="461"/>
        <end position="481"/>
    </location>
</feature>
<evidence type="ECO:0000256" key="1">
    <source>
        <dbReference type="ARBA" id="ARBA00004604"/>
    </source>
</evidence>
<comment type="function">
    <text evidence="5">GTPase that associates with pre-60S ribosomal subunits in the nucleolus and is required for their nuclear export and maturation.</text>
</comment>
<evidence type="ECO:0000256" key="2">
    <source>
        <dbReference type="ARBA" id="ARBA00022741"/>
    </source>
</evidence>
<dbReference type="CDD" id="cd01858">
    <property type="entry name" value="NGP_1"/>
    <property type="match status" value="1"/>
</dbReference>
<evidence type="ECO:0000256" key="5">
    <source>
        <dbReference type="RuleBase" id="RU364023"/>
    </source>
</evidence>
<dbReference type="PANTHER" id="PTHR11089:SF9">
    <property type="entry name" value="NUCLEOLAR GTP-BINDING PROTEIN 2"/>
    <property type="match status" value="1"/>
</dbReference>
<dbReference type="AlphaFoldDB" id="A0A7S0DNX9"/>
<evidence type="ECO:0000259" key="7">
    <source>
        <dbReference type="PROSITE" id="PS51721"/>
    </source>
</evidence>
<dbReference type="InterPro" id="IPR027417">
    <property type="entry name" value="P-loop_NTPase"/>
</dbReference>
<name>A0A7S0DNX9_9EUKA</name>
<dbReference type="InterPro" id="IPR030378">
    <property type="entry name" value="G_CP_dom"/>
</dbReference>
<dbReference type="InterPro" id="IPR023179">
    <property type="entry name" value="GTP-bd_ortho_bundle_sf"/>
</dbReference>
<dbReference type="FunFam" id="3.40.50.300:FF:000559">
    <property type="entry name" value="Nuclear/nucleolar GTPase 2"/>
    <property type="match status" value="1"/>
</dbReference>
<accession>A0A7S0DNX9</accession>
<comment type="subcellular location">
    <subcellularLocation>
        <location evidence="1 5">Nucleus</location>
        <location evidence="1 5">Nucleolus</location>
    </subcellularLocation>
</comment>
<keyword evidence="4 5" id="KW-0539">Nucleus</keyword>
<keyword evidence="2 5" id="KW-0547">Nucleotide-binding</keyword>
<dbReference type="SUPFAM" id="SSF52540">
    <property type="entry name" value="P-loop containing nucleoside triphosphate hydrolases"/>
    <property type="match status" value="1"/>
</dbReference>
<dbReference type="Gene3D" id="1.10.1580.10">
    <property type="match status" value="1"/>
</dbReference>
<proteinExistence type="inferred from homology"/>
<dbReference type="PROSITE" id="PS51721">
    <property type="entry name" value="G_CP"/>
    <property type="match status" value="1"/>
</dbReference>
<feature type="region of interest" description="Disordered" evidence="6">
    <location>
        <begin position="506"/>
        <end position="573"/>
    </location>
</feature>
<feature type="region of interest" description="Disordered" evidence="6">
    <location>
        <begin position="1"/>
        <end position="33"/>
    </location>
</feature>
<organism evidence="8">
    <name type="scientific">Amorphochlora amoebiformis</name>
    <dbReference type="NCBI Taxonomy" id="1561963"/>
    <lineage>
        <taxon>Eukaryota</taxon>
        <taxon>Sar</taxon>
        <taxon>Rhizaria</taxon>
        <taxon>Cercozoa</taxon>
        <taxon>Chlorarachniophyceae</taxon>
        <taxon>Amorphochlora</taxon>
    </lineage>
</organism>
<reference evidence="8" key="1">
    <citation type="submission" date="2021-01" db="EMBL/GenBank/DDBJ databases">
        <authorList>
            <person name="Corre E."/>
            <person name="Pelletier E."/>
            <person name="Niang G."/>
            <person name="Scheremetjew M."/>
            <person name="Finn R."/>
            <person name="Kale V."/>
            <person name="Holt S."/>
            <person name="Cochrane G."/>
            <person name="Meng A."/>
            <person name="Brown T."/>
            <person name="Cohen L."/>
        </authorList>
    </citation>
    <scope>NUCLEOTIDE SEQUENCE</scope>
    <source>
        <strain evidence="8">CCMP2058</strain>
    </source>
</reference>
<dbReference type="InterPro" id="IPR024929">
    <property type="entry name" value="GNL2_CP_dom"/>
</dbReference>
<sequence length="573" mass="64871">MASGKPYKGKQGISFRDKINNPYRVSKSKDTNRRSNATIKRLALYKSSGIIRDRDGKPIGGDLVSTKPDAGVKRIAPDRRWFGNTRVVGAKALEEFREEMSSRVHDPYTVLMKAKKLPMGLLSDPYTRARANLLTTESFETTFGKNSRRKRPRLGAAFADIKSLAKHTQKATKDYEEKKEDGSSGLGEMAIPVGGSIEKIFEKGTSKRLWKELYKVLDSSDVVVQVLDARDPMGTRSKKLERELKTKEKRHKHLVFVLNKCDLVPTWCTRRWVRLLSQEYPTLAFHASITNPFGKGALIQLLRQFATLHQDKQQISVGFVGYPNVGKSSIVNTLRKKKVCNVAPIPGETKVWQYITLFRRVFLIDCPGVVPPSGDNHLQCVLKGVVQVEKIEDPSQYIIGVLESVKREYLERHYEVIGWNGPEEFLTMLARKTGKLKKGGEPDFNNTARKVLQDFQRGRLPYFVPPPHEEQTAGTGGADEAKEKRITIQAAGGIKVEQLFDKVRPKSKFLPQDNQDPALRGENLDEDEDLAIEGEDYQEGKEEEEGLSANKKRKKRRRRRAGKDKLLQRILGD</sequence>
<dbReference type="PANTHER" id="PTHR11089">
    <property type="entry name" value="GTP-BINDING PROTEIN-RELATED"/>
    <property type="match status" value="1"/>
</dbReference>
<dbReference type="EMBL" id="HBEM01025217">
    <property type="protein sequence ID" value="CAD8458173.1"/>
    <property type="molecule type" value="Transcribed_RNA"/>
</dbReference>
<dbReference type="InterPro" id="IPR006073">
    <property type="entry name" value="GTP-bd"/>
</dbReference>